<evidence type="ECO:0000256" key="2">
    <source>
        <dbReference type="ARBA" id="ARBA00007639"/>
    </source>
</evidence>
<feature type="region of interest" description="Disordered" evidence="4">
    <location>
        <begin position="23"/>
        <end position="60"/>
    </location>
</feature>
<evidence type="ECO:0000256" key="5">
    <source>
        <dbReference type="SAM" id="SignalP"/>
    </source>
</evidence>
<sequence>MRMLRSTIAVSAALMLGLTACSTSTPGGTPAPSETKPATSAPAESTPPAESTLPADGEIPKGDGTQTIYLVSKGFQHRFWQAVKEGAEQAGAEYGYKVEFVGPPSEKDVTIQLDQLETALATKPAAIGLAALDTAAATDVLDRISAANIPLVAFDSGVDSDAPITTVQTDNYAAAQEAAKHMAELIGNKGTVGLVCHDVTSQTGKQRCDGFQDWMKDNAPDVKLLEPLVAGSVDEATNAAKSLINSTPDISGVYGTNEAAATGAVQASIEVNKAGLQVVGFDSGEIQMSAIRDGKQAGAITQSPVKMGYETVTAAIKAINGMELPKIIDSGFAWYDKSNIDDPEIAANLYE</sequence>
<feature type="domain" description="Periplasmic binding protein" evidence="6">
    <location>
        <begin position="68"/>
        <end position="321"/>
    </location>
</feature>
<proteinExistence type="inferred from homology"/>
<organism evidence="7 8">
    <name type="scientific">Tessaracoccus defluvii</name>
    <dbReference type="NCBI Taxonomy" id="1285901"/>
    <lineage>
        <taxon>Bacteria</taxon>
        <taxon>Bacillati</taxon>
        <taxon>Actinomycetota</taxon>
        <taxon>Actinomycetes</taxon>
        <taxon>Propionibacteriales</taxon>
        <taxon>Propionibacteriaceae</taxon>
        <taxon>Tessaracoccus</taxon>
    </lineage>
</organism>
<comment type="subcellular location">
    <subcellularLocation>
        <location evidence="1">Cell envelope</location>
    </subcellularLocation>
</comment>
<dbReference type="AlphaFoldDB" id="A0A7H0H357"/>
<reference evidence="7 8" key="1">
    <citation type="submission" date="2020-08" db="EMBL/GenBank/DDBJ databases">
        <title>Genome sequence of Tessaracoccus defluvii JCM 17540T.</title>
        <authorList>
            <person name="Hyun D.-W."/>
            <person name="Bae J.-W."/>
        </authorList>
    </citation>
    <scope>NUCLEOTIDE SEQUENCE [LARGE SCALE GENOMIC DNA]</scope>
    <source>
        <strain evidence="7 8">JCM 17540</strain>
    </source>
</reference>
<dbReference type="CDD" id="cd20005">
    <property type="entry name" value="PBP1_ABC_sugar_binding-like"/>
    <property type="match status" value="1"/>
</dbReference>
<dbReference type="Proteomes" id="UP000516117">
    <property type="component" value="Chromosome"/>
</dbReference>
<dbReference type="InterPro" id="IPR028082">
    <property type="entry name" value="Peripla_BP_I"/>
</dbReference>
<dbReference type="EMBL" id="CP060789">
    <property type="protein sequence ID" value="QNP54973.1"/>
    <property type="molecule type" value="Genomic_DNA"/>
</dbReference>
<comment type="similarity">
    <text evidence="2">Belongs to the bacterial solute-binding protein 2 family.</text>
</comment>
<keyword evidence="3 5" id="KW-0732">Signal</keyword>
<evidence type="ECO:0000313" key="8">
    <source>
        <dbReference type="Proteomes" id="UP000516117"/>
    </source>
</evidence>
<keyword evidence="8" id="KW-1185">Reference proteome</keyword>
<evidence type="ECO:0000256" key="3">
    <source>
        <dbReference type="ARBA" id="ARBA00022729"/>
    </source>
</evidence>
<feature type="signal peptide" evidence="5">
    <location>
        <begin position="1"/>
        <end position="22"/>
    </location>
</feature>
<evidence type="ECO:0000259" key="6">
    <source>
        <dbReference type="Pfam" id="PF13407"/>
    </source>
</evidence>
<dbReference type="GO" id="GO:0030246">
    <property type="term" value="F:carbohydrate binding"/>
    <property type="evidence" value="ECO:0007669"/>
    <property type="project" value="UniProtKB-ARBA"/>
</dbReference>
<evidence type="ECO:0000313" key="7">
    <source>
        <dbReference type="EMBL" id="QNP54973.1"/>
    </source>
</evidence>
<evidence type="ECO:0000256" key="4">
    <source>
        <dbReference type="SAM" id="MobiDB-lite"/>
    </source>
</evidence>
<dbReference type="PROSITE" id="PS51257">
    <property type="entry name" value="PROKAR_LIPOPROTEIN"/>
    <property type="match status" value="1"/>
</dbReference>
<dbReference type="Gene3D" id="3.40.50.2300">
    <property type="match status" value="2"/>
</dbReference>
<dbReference type="KEGG" id="tdf:H9L22_11875"/>
<feature type="chain" id="PRO_5039466881" evidence="5">
    <location>
        <begin position="23"/>
        <end position="351"/>
    </location>
</feature>
<evidence type="ECO:0000256" key="1">
    <source>
        <dbReference type="ARBA" id="ARBA00004196"/>
    </source>
</evidence>
<dbReference type="PANTHER" id="PTHR46847:SF1">
    <property type="entry name" value="D-ALLOSE-BINDING PERIPLASMIC PROTEIN-RELATED"/>
    <property type="match status" value="1"/>
</dbReference>
<feature type="compositionally biased region" description="Low complexity" evidence="4">
    <location>
        <begin position="37"/>
        <end position="52"/>
    </location>
</feature>
<dbReference type="PANTHER" id="PTHR46847">
    <property type="entry name" value="D-ALLOSE-BINDING PERIPLASMIC PROTEIN-RELATED"/>
    <property type="match status" value="1"/>
</dbReference>
<gene>
    <name evidence="7" type="ORF">H9L22_11875</name>
</gene>
<dbReference type="Pfam" id="PF13407">
    <property type="entry name" value="Peripla_BP_4"/>
    <property type="match status" value="1"/>
</dbReference>
<dbReference type="SUPFAM" id="SSF53822">
    <property type="entry name" value="Periplasmic binding protein-like I"/>
    <property type="match status" value="1"/>
</dbReference>
<dbReference type="RefSeq" id="WP_187720109.1">
    <property type="nucleotide sequence ID" value="NZ_BAABBL010000004.1"/>
</dbReference>
<name>A0A7H0H357_9ACTN</name>
<accession>A0A7H0H357</accession>
<dbReference type="InterPro" id="IPR025997">
    <property type="entry name" value="SBP_2_dom"/>
</dbReference>
<protein>
    <submittedName>
        <fullName evidence="7">ABC transporter substrate-binding protein</fullName>
    </submittedName>
</protein>
<dbReference type="GO" id="GO:0030313">
    <property type="term" value="C:cell envelope"/>
    <property type="evidence" value="ECO:0007669"/>
    <property type="project" value="UniProtKB-SubCell"/>
</dbReference>